<evidence type="ECO:0000313" key="7">
    <source>
        <dbReference type="EMBL" id="KAF6039213.1"/>
    </source>
</evidence>
<sequence>MVAIAFKVIQLTWASFSVEDWMVFLGLPMMTVSSMFVPAMKSVLSKLIAEDEVGKIFGLAAFGETISGLLGAGMFTAVYGASVHLWKGVAFILEAVVSVSVFIVLLWMSGNFAKHYKTLLTNDIGEVKPPITVQVNNSEDIQYTESNEIPDQPNISHDDTVSGDQHGVQPREIVPALNSSSQNYNQFEDGACDTEDRPQFQGAYAY</sequence>
<protein>
    <submittedName>
        <fullName evidence="7">Uncharacterized protein</fullName>
    </submittedName>
</protein>
<dbReference type="PANTHER" id="PTHR23507">
    <property type="entry name" value="ZGC:174356"/>
    <property type="match status" value="1"/>
</dbReference>
<dbReference type="GO" id="GO:0016020">
    <property type="term" value="C:membrane"/>
    <property type="evidence" value="ECO:0007669"/>
    <property type="project" value="UniProtKB-SubCell"/>
</dbReference>
<gene>
    <name evidence="7" type="ORF">EB796_002483</name>
</gene>
<evidence type="ECO:0000256" key="1">
    <source>
        <dbReference type="ARBA" id="ARBA00004141"/>
    </source>
</evidence>
<dbReference type="Proteomes" id="UP000593567">
    <property type="component" value="Unassembled WGS sequence"/>
</dbReference>
<comment type="subcellular location">
    <subcellularLocation>
        <location evidence="1">Membrane</location>
        <topology evidence="1">Multi-pass membrane protein</topology>
    </subcellularLocation>
</comment>
<evidence type="ECO:0000256" key="5">
    <source>
        <dbReference type="SAM" id="MobiDB-lite"/>
    </source>
</evidence>
<keyword evidence="3 6" id="KW-1133">Transmembrane helix</keyword>
<evidence type="ECO:0000256" key="4">
    <source>
        <dbReference type="ARBA" id="ARBA00023136"/>
    </source>
</evidence>
<accession>A0A7J7KM37</accession>
<keyword evidence="4 6" id="KW-0472">Membrane</keyword>
<evidence type="ECO:0000256" key="6">
    <source>
        <dbReference type="SAM" id="Phobius"/>
    </source>
</evidence>
<keyword evidence="2 6" id="KW-0812">Transmembrane</keyword>
<name>A0A7J7KM37_BUGNE</name>
<dbReference type="GO" id="GO:0022857">
    <property type="term" value="F:transmembrane transporter activity"/>
    <property type="evidence" value="ECO:0007669"/>
    <property type="project" value="TreeGrafter"/>
</dbReference>
<proteinExistence type="predicted"/>
<feature type="region of interest" description="Disordered" evidence="5">
    <location>
        <begin position="147"/>
        <end position="167"/>
    </location>
</feature>
<dbReference type="SUPFAM" id="SSF103473">
    <property type="entry name" value="MFS general substrate transporter"/>
    <property type="match status" value="1"/>
</dbReference>
<comment type="caution">
    <text evidence="7">The sequence shown here is derived from an EMBL/GenBank/DDBJ whole genome shotgun (WGS) entry which is preliminary data.</text>
</comment>
<organism evidence="7 8">
    <name type="scientific">Bugula neritina</name>
    <name type="common">Brown bryozoan</name>
    <name type="synonym">Sertularia neritina</name>
    <dbReference type="NCBI Taxonomy" id="10212"/>
    <lineage>
        <taxon>Eukaryota</taxon>
        <taxon>Metazoa</taxon>
        <taxon>Spiralia</taxon>
        <taxon>Lophotrochozoa</taxon>
        <taxon>Bryozoa</taxon>
        <taxon>Gymnolaemata</taxon>
        <taxon>Cheilostomatida</taxon>
        <taxon>Flustrina</taxon>
        <taxon>Buguloidea</taxon>
        <taxon>Bugulidae</taxon>
        <taxon>Bugula</taxon>
    </lineage>
</organism>
<feature type="transmembrane region" description="Helical" evidence="6">
    <location>
        <begin position="85"/>
        <end position="107"/>
    </location>
</feature>
<feature type="transmembrane region" description="Helical" evidence="6">
    <location>
        <begin position="56"/>
        <end position="79"/>
    </location>
</feature>
<dbReference type="OrthoDB" id="3026777at2759"/>
<evidence type="ECO:0000256" key="2">
    <source>
        <dbReference type="ARBA" id="ARBA00022692"/>
    </source>
</evidence>
<reference evidence="7" key="1">
    <citation type="submission" date="2020-06" db="EMBL/GenBank/DDBJ databases">
        <title>Draft genome of Bugula neritina, a colonial animal packing powerful symbionts and potential medicines.</title>
        <authorList>
            <person name="Rayko M."/>
        </authorList>
    </citation>
    <scope>NUCLEOTIDE SEQUENCE [LARGE SCALE GENOMIC DNA]</scope>
    <source>
        <strain evidence="7">Kwan_BN1</strain>
    </source>
</reference>
<feature type="region of interest" description="Disordered" evidence="5">
    <location>
        <begin position="184"/>
        <end position="206"/>
    </location>
</feature>
<dbReference type="PANTHER" id="PTHR23507:SF1">
    <property type="entry name" value="FI18259P1-RELATED"/>
    <property type="match status" value="1"/>
</dbReference>
<dbReference type="EMBL" id="VXIV02000291">
    <property type="protein sequence ID" value="KAF6039213.1"/>
    <property type="molecule type" value="Genomic_DNA"/>
</dbReference>
<evidence type="ECO:0000256" key="3">
    <source>
        <dbReference type="ARBA" id="ARBA00022989"/>
    </source>
</evidence>
<feature type="transmembrane region" description="Helical" evidence="6">
    <location>
        <begin position="21"/>
        <end position="44"/>
    </location>
</feature>
<keyword evidence="8" id="KW-1185">Reference proteome</keyword>
<dbReference type="AlphaFoldDB" id="A0A7J7KM37"/>
<evidence type="ECO:0000313" key="8">
    <source>
        <dbReference type="Proteomes" id="UP000593567"/>
    </source>
</evidence>
<dbReference type="InterPro" id="IPR036259">
    <property type="entry name" value="MFS_trans_sf"/>
</dbReference>